<dbReference type="EMBL" id="CP088295">
    <property type="protein sequence ID" value="UUY05652.1"/>
    <property type="molecule type" value="Genomic_DNA"/>
</dbReference>
<dbReference type="Gene3D" id="3.40.50.1820">
    <property type="entry name" value="alpha/beta hydrolase"/>
    <property type="match status" value="1"/>
</dbReference>
<dbReference type="PANTHER" id="PTHR34853">
    <property type="match status" value="1"/>
</dbReference>
<evidence type="ECO:0000313" key="3">
    <source>
        <dbReference type="Proteomes" id="UP001058860"/>
    </source>
</evidence>
<evidence type="ECO:0000256" key="1">
    <source>
        <dbReference type="SAM" id="SignalP"/>
    </source>
</evidence>
<accession>A0ABY5PM62</accession>
<protein>
    <submittedName>
        <fullName evidence="2">Lipase family protein</fullName>
    </submittedName>
</protein>
<feature type="signal peptide" evidence="1">
    <location>
        <begin position="1"/>
        <end position="26"/>
    </location>
</feature>
<organism evidence="2 3">
    <name type="scientific">Svornostia abyssi</name>
    <dbReference type="NCBI Taxonomy" id="2898438"/>
    <lineage>
        <taxon>Bacteria</taxon>
        <taxon>Bacillati</taxon>
        <taxon>Actinomycetota</taxon>
        <taxon>Thermoleophilia</taxon>
        <taxon>Solirubrobacterales</taxon>
        <taxon>Baekduiaceae</taxon>
        <taxon>Svornostia</taxon>
    </lineage>
</organism>
<dbReference type="InterPro" id="IPR029058">
    <property type="entry name" value="AB_hydrolase_fold"/>
</dbReference>
<sequence length="621" mass="64527">MKVSVRGLGFAVPFLAALGLATSANAAFVQGPAGEAFYTPPSPLPAGGQGDLVSWRAATVNLGAGAPAVRAYNVMYRSTDAKGASKLVTGTVMVPTTGFSGARPVVSYAPGTAGLGPQCAPSKQLAAGGWYEKTNVVAALKKGWAVATTDYAGYTKGTRPTYLDGSSEGRNVLDIVKAASQVPGSGLVANTKVGVWGYSQGGQAAGFAGELKSTYAPAVNLVGVAAGGVPGDFQRTARNLDGKPGAAFLLAGVLGLYEQYPELIPFDLVVNDAGRAASDAARGMCVFKALNEYGGTNINDFTNGDVDLEAIMSIASVKEALDKQKLGTRTVPVPVYQYHGQADEFIPLDQAHDLKKAWCARGVKVKFDLYKSEHIVTQTQAGTYATNWLDTRFKNQAIQSNCNTAPTPPSTAVSNAQNDLLFGLDKWILSGNIYLDRMSSRLTLPAGSTFSGLANITTGSLSSPANGIFVPDFNGTVNLGIQVGVRVGVQQAAAWTGTSTLDDNGVVRLAGTVPAIVRIKTLKLGVITLGANCRTKFPVQIPLLLRGERRGHRRGPAHVEPDGLDPGVRGLRRLRPAAERAGLGPEQPVHVHADAAAAGRVLSGLRPQVPLRPSLGAAAAG</sequence>
<dbReference type="InterPro" id="IPR005152">
    <property type="entry name" value="Lipase_secreted"/>
</dbReference>
<proteinExistence type="predicted"/>
<dbReference type="Gene3D" id="1.10.260.130">
    <property type="match status" value="1"/>
</dbReference>
<keyword evidence="3" id="KW-1185">Reference proteome</keyword>
<dbReference type="RefSeq" id="WP_353866096.1">
    <property type="nucleotide sequence ID" value="NZ_CP088295.1"/>
</dbReference>
<dbReference type="Proteomes" id="UP001058860">
    <property type="component" value="Chromosome"/>
</dbReference>
<gene>
    <name evidence="2" type="ORF">LRS13_09075</name>
</gene>
<name>A0ABY5PM62_9ACTN</name>
<feature type="chain" id="PRO_5045268019" evidence="1">
    <location>
        <begin position="27"/>
        <end position="621"/>
    </location>
</feature>
<reference evidence="3" key="1">
    <citation type="submission" date="2021-11" db="EMBL/GenBank/DDBJ databases">
        <title>Cultivation dependent microbiological survey of springs from the worlds oldest radium mine currently devoted to the extraction of radon-saturated water.</title>
        <authorList>
            <person name="Kapinusova G."/>
            <person name="Smrhova T."/>
            <person name="Strejcek M."/>
            <person name="Suman J."/>
            <person name="Jani K."/>
            <person name="Pajer P."/>
            <person name="Uhlik O."/>
        </authorList>
    </citation>
    <scope>NUCLEOTIDE SEQUENCE [LARGE SCALE GENOMIC DNA]</scope>
    <source>
        <strain evidence="3">J379</strain>
    </source>
</reference>
<dbReference type="Pfam" id="PF03583">
    <property type="entry name" value="LIP"/>
    <property type="match status" value="1"/>
</dbReference>
<evidence type="ECO:0000313" key="2">
    <source>
        <dbReference type="EMBL" id="UUY05652.1"/>
    </source>
</evidence>
<keyword evidence="1" id="KW-0732">Signal</keyword>
<dbReference type="PANTHER" id="PTHR34853:SF1">
    <property type="entry name" value="LIPASE 5"/>
    <property type="match status" value="1"/>
</dbReference>
<dbReference type="SUPFAM" id="SSF53474">
    <property type="entry name" value="alpha/beta-Hydrolases"/>
    <property type="match status" value="1"/>
</dbReference>